<dbReference type="Proteomes" id="UP001519306">
    <property type="component" value="Unassembled WGS sequence"/>
</dbReference>
<protein>
    <submittedName>
        <fullName evidence="11">Trk system potassium uptake protein TrkH</fullName>
    </submittedName>
</protein>
<name>A0ABS4KC07_9FIRM</name>
<feature type="transmembrane region" description="Helical" evidence="10">
    <location>
        <begin position="227"/>
        <end position="248"/>
    </location>
</feature>
<evidence type="ECO:0000256" key="3">
    <source>
        <dbReference type="ARBA" id="ARBA00022475"/>
    </source>
</evidence>
<reference evidence="11 12" key="1">
    <citation type="submission" date="2021-03" db="EMBL/GenBank/DDBJ databases">
        <title>Genomic Encyclopedia of Type Strains, Phase IV (KMG-IV): sequencing the most valuable type-strain genomes for metagenomic binning, comparative biology and taxonomic classification.</title>
        <authorList>
            <person name="Goeker M."/>
        </authorList>
    </citation>
    <scope>NUCLEOTIDE SEQUENCE [LARGE SCALE GENOMIC DNA]</scope>
    <source>
        <strain evidence="11 12">DSM 27563</strain>
    </source>
</reference>
<evidence type="ECO:0000256" key="4">
    <source>
        <dbReference type="ARBA" id="ARBA00022538"/>
    </source>
</evidence>
<feature type="transmembrane region" description="Helical" evidence="10">
    <location>
        <begin position="44"/>
        <end position="65"/>
    </location>
</feature>
<gene>
    <name evidence="11" type="ORF">J2Z71_000834</name>
</gene>
<feature type="transmembrane region" description="Helical" evidence="10">
    <location>
        <begin position="77"/>
        <end position="101"/>
    </location>
</feature>
<evidence type="ECO:0000313" key="11">
    <source>
        <dbReference type="EMBL" id="MBP2025304.1"/>
    </source>
</evidence>
<dbReference type="NCBIfam" id="TIGR00933">
    <property type="entry name" value="2a38"/>
    <property type="match status" value="1"/>
</dbReference>
<keyword evidence="12" id="KW-1185">Reference proteome</keyword>
<accession>A0ABS4KC07</accession>
<feature type="transmembrane region" description="Helical" evidence="10">
    <location>
        <begin position="347"/>
        <end position="371"/>
    </location>
</feature>
<feature type="transmembrane region" description="Helical" evidence="10">
    <location>
        <begin position="12"/>
        <end position="32"/>
    </location>
</feature>
<dbReference type="RefSeq" id="WP_210060595.1">
    <property type="nucleotide sequence ID" value="NZ_JAGGLJ010000006.1"/>
</dbReference>
<comment type="subcellular location">
    <subcellularLocation>
        <location evidence="1">Cell membrane</location>
        <topology evidence="1">Multi-pass membrane protein</topology>
    </subcellularLocation>
</comment>
<feature type="transmembrane region" description="Helical" evidence="10">
    <location>
        <begin position="408"/>
        <end position="429"/>
    </location>
</feature>
<comment type="caution">
    <text evidence="11">The sequence shown here is derived from an EMBL/GenBank/DDBJ whole genome shotgun (WGS) entry which is preliminary data.</text>
</comment>
<keyword evidence="5 10" id="KW-0812">Transmembrane</keyword>
<keyword evidence="6" id="KW-0630">Potassium</keyword>
<dbReference type="EMBL" id="JAGGLJ010000006">
    <property type="protein sequence ID" value="MBP2025304.1"/>
    <property type="molecule type" value="Genomic_DNA"/>
</dbReference>
<dbReference type="InterPro" id="IPR004772">
    <property type="entry name" value="TrkH"/>
</dbReference>
<feature type="transmembrane region" description="Helical" evidence="10">
    <location>
        <begin position="293"/>
        <end position="326"/>
    </location>
</feature>
<dbReference type="InterPro" id="IPR003445">
    <property type="entry name" value="Cat_transpt"/>
</dbReference>
<sequence>MKKTKLEKLIENPPLVLGISFAFIILVGAMLLNLPIASKNVESVGFINALFTASSATCVTGLIVVNTAAHWTIFGKIVIITLIQIGGLGTMVVFSMLALILKRKIGLKQRLLIKEQLNSDSLKGLVKLVKYVITVSFGIELVGAILLSFRFIPMFGLKTGIAFSLFHSVSAFCNAGFDLLGSSLEPYYYDTLLNIVIMSLVIIGGLGFTVYLDIYNNKKWRKFNLHTKMVLIITAILLLLGTILFLAIEYNNPNTIGPMSFKDKLLASSFQSAIVRTAGFNSVSTASLNDATIFLLIILMFIGGSPASTAGGIKTTTFGVLLFSTISTLRGEKEAVVMKKTIPVATILKCLAIIFICILLVLAVALGLQIIEGDKFQFIDILFETVSAFATVGITRGITSDFSTLSKIILSVTMFLGRVGPTTLAIGIMKKRKVSNLKYSEGHIIVG</sequence>
<keyword evidence="3" id="KW-1003">Cell membrane</keyword>
<keyword evidence="8" id="KW-0406">Ion transport</keyword>
<evidence type="ECO:0000256" key="6">
    <source>
        <dbReference type="ARBA" id="ARBA00022958"/>
    </source>
</evidence>
<evidence type="ECO:0000256" key="1">
    <source>
        <dbReference type="ARBA" id="ARBA00004651"/>
    </source>
</evidence>
<dbReference type="PANTHER" id="PTHR32024:SF1">
    <property type="entry name" value="KTR SYSTEM POTASSIUM UPTAKE PROTEIN B"/>
    <property type="match status" value="1"/>
</dbReference>
<evidence type="ECO:0000256" key="5">
    <source>
        <dbReference type="ARBA" id="ARBA00022692"/>
    </source>
</evidence>
<keyword evidence="2" id="KW-0813">Transport</keyword>
<evidence type="ECO:0000256" key="8">
    <source>
        <dbReference type="ARBA" id="ARBA00023065"/>
    </source>
</evidence>
<keyword evidence="9 10" id="KW-0472">Membrane</keyword>
<keyword evidence="7 10" id="KW-1133">Transmembrane helix</keyword>
<evidence type="ECO:0000313" key="12">
    <source>
        <dbReference type="Proteomes" id="UP001519306"/>
    </source>
</evidence>
<evidence type="ECO:0000256" key="9">
    <source>
        <dbReference type="ARBA" id="ARBA00023136"/>
    </source>
</evidence>
<organism evidence="11 12">
    <name type="scientific">Peptoniphilus stercorisuis</name>
    <dbReference type="NCBI Taxonomy" id="1436965"/>
    <lineage>
        <taxon>Bacteria</taxon>
        <taxon>Bacillati</taxon>
        <taxon>Bacillota</taxon>
        <taxon>Tissierellia</taxon>
        <taxon>Tissierellales</taxon>
        <taxon>Peptoniphilaceae</taxon>
        <taxon>Peptoniphilus</taxon>
    </lineage>
</organism>
<evidence type="ECO:0000256" key="7">
    <source>
        <dbReference type="ARBA" id="ARBA00022989"/>
    </source>
</evidence>
<keyword evidence="4" id="KW-0633">Potassium transport</keyword>
<dbReference type="PANTHER" id="PTHR32024">
    <property type="entry name" value="TRK SYSTEM POTASSIUM UPTAKE PROTEIN TRKG-RELATED"/>
    <property type="match status" value="1"/>
</dbReference>
<proteinExistence type="predicted"/>
<dbReference type="Pfam" id="PF02386">
    <property type="entry name" value="TrkH"/>
    <property type="match status" value="1"/>
</dbReference>
<feature type="transmembrane region" description="Helical" evidence="10">
    <location>
        <begin position="192"/>
        <end position="215"/>
    </location>
</feature>
<feature type="transmembrane region" description="Helical" evidence="10">
    <location>
        <begin position="128"/>
        <end position="149"/>
    </location>
</feature>
<evidence type="ECO:0000256" key="2">
    <source>
        <dbReference type="ARBA" id="ARBA00022448"/>
    </source>
</evidence>
<evidence type="ECO:0000256" key="10">
    <source>
        <dbReference type="SAM" id="Phobius"/>
    </source>
</evidence>